<dbReference type="OrthoDB" id="6500128at2759"/>
<evidence type="ECO:0000313" key="13">
    <source>
        <dbReference type="Proteomes" id="UP000054166"/>
    </source>
</evidence>
<dbReference type="Pfam" id="PF00664">
    <property type="entry name" value="ABC_membrane"/>
    <property type="match status" value="2"/>
</dbReference>
<dbReference type="CDD" id="cd03250">
    <property type="entry name" value="ABCC_MRP_domain1"/>
    <property type="match status" value="1"/>
</dbReference>
<reference evidence="12 13" key="1">
    <citation type="submission" date="2014-04" db="EMBL/GenBank/DDBJ databases">
        <authorList>
            <consortium name="DOE Joint Genome Institute"/>
            <person name="Kuo A."/>
            <person name="Tarkka M."/>
            <person name="Buscot F."/>
            <person name="Kohler A."/>
            <person name="Nagy L.G."/>
            <person name="Floudas D."/>
            <person name="Copeland A."/>
            <person name="Barry K.W."/>
            <person name="Cichocki N."/>
            <person name="Veneault-Fourrey C."/>
            <person name="LaButti K."/>
            <person name="Lindquist E.A."/>
            <person name="Lipzen A."/>
            <person name="Lundell T."/>
            <person name="Morin E."/>
            <person name="Murat C."/>
            <person name="Sun H."/>
            <person name="Tunlid A."/>
            <person name="Henrissat B."/>
            <person name="Grigoriev I.V."/>
            <person name="Hibbett D.S."/>
            <person name="Martin F."/>
            <person name="Nordberg H.P."/>
            <person name="Cantor M.N."/>
            <person name="Hua S.X."/>
        </authorList>
    </citation>
    <scope>NUCLEOTIDE SEQUENCE [LARGE SCALE GENOMIC DNA]</scope>
    <source>
        <strain evidence="12 13">F 1598</strain>
    </source>
</reference>
<dbReference type="InterPro" id="IPR050173">
    <property type="entry name" value="ABC_transporter_C-like"/>
</dbReference>
<keyword evidence="4" id="KW-0677">Repeat</keyword>
<keyword evidence="8 9" id="KW-0472">Membrane</keyword>
<feature type="domain" description="ABC transmembrane type-1" evidence="11">
    <location>
        <begin position="286"/>
        <end position="515"/>
    </location>
</feature>
<dbReference type="InterPro" id="IPR036640">
    <property type="entry name" value="ABC1_TM_sf"/>
</dbReference>
<dbReference type="PROSITE" id="PS00211">
    <property type="entry name" value="ABC_TRANSPORTER_1"/>
    <property type="match status" value="2"/>
</dbReference>
<dbReference type="GO" id="GO:0005524">
    <property type="term" value="F:ATP binding"/>
    <property type="evidence" value="ECO:0007669"/>
    <property type="project" value="UniProtKB-KW"/>
</dbReference>
<dbReference type="GO" id="GO:0016887">
    <property type="term" value="F:ATP hydrolysis activity"/>
    <property type="evidence" value="ECO:0007669"/>
    <property type="project" value="InterPro"/>
</dbReference>
<evidence type="ECO:0000259" key="10">
    <source>
        <dbReference type="PROSITE" id="PS50893"/>
    </source>
</evidence>
<dbReference type="HOGENOM" id="CLU_000604_27_6_1"/>
<proteinExistence type="predicted"/>
<dbReference type="CDD" id="cd03244">
    <property type="entry name" value="ABCC_MRP_domain2"/>
    <property type="match status" value="1"/>
</dbReference>
<dbReference type="PANTHER" id="PTHR24223">
    <property type="entry name" value="ATP-BINDING CASSETTE SUB-FAMILY C"/>
    <property type="match status" value="1"/>
</dbReference>
<dbReference type="PROSITE" id="PS50929">
    <property type="entry name" value="ABC_TM1F"/>
    <property type="match status" value="2"/>
</dbReference>
<dbReference type="STRING" id="765440.A0A0C3GDY9"/>
<dbReference type="Pfam" id="PF00005">
    <property type="entry name" value="ABC_tran"/>
    <property type="match status" value="2"/>
</dbReference>
<accession>A0A0C3GDY9</accession>
<dbReference type="Proteomes" id="UP000054166">
    <property type="component" value="Unassembled WGS sequence"/>
</dbReference>
<keyword evidence="13" id="KW-1185">Reference proteome</keyword>
<feature type="domain" description="ABC transmembrane type-1" evidence="11">
    <location>
        <begin position="926"/>
        <end position="1222"/>
    </location>
</feature>
<dbReference type="Gene3D" id="1.20.1560.10">
    <property type="entry name" value="ABC transporter type 1, transmembrane domain"/>
    <property type="match status" value="2"/>
</dbReference>
<keyword evidence="6" id="KW-0067">ATP-binding</keyword>
<evidence type="ECO:0000256" key="7">
    <source>
        <dbReference type="ARBA" id="ARBA00022989"/>
    </source>
</evidence>
<keyword evidence="2" id="KW-0813">Transport</keyword>
<dbReference type="InterPro" id="IPR017871">
    <property type="entry name" value="ABC_transporter-like_CS"/>
</dbReference>
<dbReference type="SMART" id="SM00382">
    <property type="entry name" value="AAA"/>
    <property type="match status" value="2"/>
</dbReference>
<dbReference type="InParanoid" id="A0A0C3GDY9"/>
<sequence length="1517" mass="169696">MPRSPQFILGAVLPGLIILVTLIYDFLSSIHLPKSFRIVLSSLASPFQNFLTIDDLEDVDTIRPRPVWKIRTLSFLALANSVGWVAYFDYTCVVQENALASEALIASLAWFYASIRLAYKRPKTPPFILIFFASIHVIAAVFDLVSGLLTEDGDVAAIFLNVVRIVAAMLFIWLAGTLPLQPILPGQNVAGSKDVPSATLSCPEDDVTLWSWCTFSFVGPIVRLASARTLNDIDVWGLSPFFLHRNIFKKYLEYQSQYPTHSLLRFLLVSNSLDLIIDISIELWRAVIGFVEPYALQNILSALEDGSGKKRSTAYFWALATFASHLSFAQLDIFQRWHTRRCYERTRGQLFCAIHHKSLKRQDVSGKVSHEDDGEGNADLGKILNLMQGDTYAVSQRFWEFSAIFASPVRLVIALTFLYQVLGWSALSGVVVVLVAYILNYPLAKYNIYITRRSWKAKDRRMDTVNELLQNIRFLKYYGWENHWADKTRKSREDELKWRVKENTVDTLISFIWSAELRSTLRTQHSAVHFRTWIPSAMALTSFLCFTLIAGQRLTVAKAFTAIALFSRLQEPMTALPGQVFAMLHAYVSMQRIEHFLDENEVPEWASSMKTSESGSHPVSEHKIGFEKASFEWYGLPKAAPSQSRFQLGPLDICFPKEKLTLVSGATGSGKSALLAALLGEMRCTSGTVHMDKMNHAVAYCAQNPWLEHATIRDNIIFGSKNGYEEVRYQAVVEACALNPDLTILDAGDLTEIGEKGITLSGGQRARIALARAMYSQAKVILLDDPLAAVDMHVAQHLVDHCLSGPLAHDRTIVLVTHHISLCLPAASYLVELSYGAIIRKGTIQDFQDLGQLTELVEAENEVPEDPPLVEGPENEADVVKDDQQPLGDNRGTKGKLIEIEARAEGRVLWRTYMTYIRAAGIVSWVLTILLMLLIRAINIGNQIFLARWGAAYNQPEYYRPILTTAGDPLESLPSPDVNVRPWLLIYLYISLTGAFSVLAYIALGYYASLQASRSLFVSLLNRLSKAPARFFDVTPIGRILNRFTSDINTVDGALQNSARAALSGILNFLASFGVIMVVVPTFAPFALIIAWLYIRLAPQYVRASRDLRRLESVSLSPTFTGFDELLRGLAHVRAFGMEARYQNGFYKKVDKFQSFDHAYWLVNNWLKWRYDCLGSVVVFLTTLFTLWKGVSDGSTAIAIVQAGIFADASRQLVRVLAQLELDFNSVERIVEYFGVPQEAAAIIENSRPPAYWPSSNGELVVDDLVVRYAPDLPAVLRNLTFTIKPSEKIGVVGRTGSGKSTLALSLLRMIEPCGGRILIDNIDISTIGLEDLRTRITIVSQDVSLFSGTIRSNLDPFGEHTDQECWDVLERCHLTALLNHTLERRSLTLDMQVSQGGTFSAGERQLLALARAVLRRTNIIIMDEATSQIDSRLDDQIQKTIREELSSALVITIAHRLKTIIDYDRILVLDAGQIAEFDEPRALLLKPGGMFKEMCKKSADWALFSSLINGRASNDQ</sequence>
<dbReference type="FunFam" id="3.40.50.300:FF:001354">
    <property type="entry name" value="ATP-binding cassette (ABC) transporter, putative"/>
    <property type="match status" value="1"/>
</dbReference>
<feature type="transmembrane region" description="Helical" evidence="9">
    <location>
        <begin position="424"/>
        <end position="443"/>
    </location>
</feature>
<keyword evidence="3 9" id="KW-0812">Transmembrane</keyword>
<evidence type="ECO:0000256" key="3">
    <source>
        <dbReference type="ARBA" id="ARBA00022692"/>
    </source>
</evidence>
<feature type="domain" description="ABC transporter" evidence="10">
    <location>
        <begin position="631"/>
        <end position="860"/>
    </location>
</feature>
<evidence type="ECO:0000256" key="4">
    <source>
        <dbReference type="ARBA" id="ARBA00022737"/>
    </source>
</evidence>
<dbReference type="PROSITE" id="PS50893">
    <property type="entry name" value="ABC_TRANSPORTER_2"/>
    <property type="match status" value="2"/>
</dbReference>
<dbReference type="EMBL" id="KN832976">
    <property type="protein sequence ID" value="KIM88851.1"/>
    <property type="molecule type" value="Genomic_DNA"/>
</dbReference>
<keyword evidence="5" id="KW-0547">Nucleotide-binding</keyword>
<feature type="transmembrane region" description="Helical" evidence="9">
    <location>
        <begin position="126"/>
        <end position="149"/>
    </location>
</feature>
<evidence type="ECO:0000313" key="12">
    <source>
        <dbReference type="EMBL" id="KIM88851.1"/>
    </source>
</evidence>
<gene>
    <name evidence="12" type="ORF">PILCRDRAFT_3019</name>
</gene>
<dbReference type="InterPro" id="IPR003439">
    <property type="entry name" value="ABC_transporter-like_ATP-bd"/>
</dbReference>
<dbReference type="FunFam" id="1.20.1560.10:FF:000013">
    <property type="entry name" value="ABC transporter C family member 2"/>
    <property type="match status" value="1"/>
</dbReference>
<dbReference type="InterPro" id="IPR027417">
    <property type="entry name" value="P-loop_NTPase"/>
</dbReference>
<dbReference type="SUPFAM" id="SSF90123">
    <property type="entry name" value="ABC transporter transmembrane region"/>
    <property type="match status" value="2"/>
</dbReference>
<comment type="subcellular location">
    <subcellularLocation>
        <location evidence="1">Membrane</location>
        <topology evidence="1">Multi-pass membrane protein</topology>
    </subcellularLocation>
</comment>
<dbReference type="PANTHER" id="PTHR24223:SF415">
    <property type="entry name" value="FI20190P1"/>
    <property type="match status" value="1"/>
</dbReference>
<dbReference type="CDD" id="cd18604">
    <property type="entry name" value="ABC_6TM_VMR1_D2_like"/>
    <property type="match status" value="1"/>
</dbReference>
<dbReference type="SUPFAM" id="SSF52540">
    <property type="entry name" value="P-loop containing nucleoside triphosphate hydrolases"/>
    <property type="match status" value="2"/>
</dbReference>
<dbReference type="GO" id="GO:0140359">
    <property type="term" value="F:ABC-type transporter activity"/>
    <property type="evidence" value="ECO:0007669"/>
    <property type="project" value="InterPro"/>
</dbReference>
<evidence type="ECO:0000256" key="8">
    <source>
        <dbReference type="ARBA" id="ARBA00023136"/>
    </source>
</evidence>
<keyword evidence="7 9" id="KW-1133">Transmembrane helix</keyword>
<feature type="domain" description="ABC transporter" evidence="10">
    <location>
        <begin position="1260"/>
        <end position="1497"/>
    </location>
</feature>
<protein>
    <recommendedName>
        <fullName evidence="14">ABC transporter</fullName>
    </recommendedName>
</protein>
<feature type="transmembrane region" description="Helical" evidence="9">
    <location>
        <begin position="984"/>
        <end position="1007"/>
    </location>
</feature>
<name>A0A0C3GDY9_PILCF</name>
<feature type="transmembrane region" description="Helical" evidence="9">
    <location>
        <begin position="1066"/>
        <end position="1095"/>
    </location>
</feature>
<dbReference type="InterPro" id="IPR003593">
    <property type="entry name" value="AAA+_ATPase"/>
</dbReference>
<organism evidence="12 13">
    <name type="scientific">Piloderma croceum (strain F 1598)</name>
    <dbReference type="NCBI Taxonomy" id="765440"/>
    <lineage>
        <taxon>Eukaryota</taxon>
        <taxon>Fungi</taxon>
        <taxon>Dikarya</taxon>
        <taxon>Basidiomycota</taxon>
        <taxon>Agaricomycotina</taxon>
        <taxon>Agaricomycetes</taxon>
        <taxon>Agaricomycetidae</taxon>
        <taxon>Atheliales</taxon>
        <taxon>Atheliaceae</taxon>
        <taxon>Piloderma</taxon>
    </lineage>
</organism>
<evidence type="ECO:0008006" key="14">
    <source>
        <dbReference type="Google" id="ProtNLM"/>
    </source>
</evidence>
<evidence type="ECO:0000256" key="5">
    <source>
        <dbReference type="ARBA" id="ARBA00022741"/>
    </source>
</evidence>
<evidence type="ECO:0000256" key="6">
    <source>
        <dbReference type="ARBA" id="ARBA00022840"/>
    </source>
</evidence>
<feature type="transmembrane region" description="Helical" evidence="9">
    <location>
        <begin position="916"/>
        <end position="938"/>
    </location>
</feature>
<dbReference type="GO" id="GO:0016020">
    <property type="term" value="C:membrane"/>
    <property type="evidence" value="ECO:0007669"/>
    <property type="project" value="UniProtKB-SubCell"/>
</dbReference>
<feature type="transmembrane region" description="Helical" evidence="9">
    <location>
        <begin position="155"/>
        <end position="175"/>
    </location>
</feature>
<evidence type="ECO:0000256" key="9">
    <source>
        <dbReference type="SAM" id="Phobius"/>
    </source>
</evidence>
<evidence type="ECO:0000256" key="1">
    <source>
        <dbReference type="ARBA" id="ARBA00004141"/>
    </source>
</evidence>
<dbReference type="InterPro" id="IPR011527">
    <property type="entry name" value="ABC1_TM_dom"/>
</dbReference>
<dbReference type="CDD" id="cd18596">
    <property type="entry name" value="ABC_6TM_VMR1_D1_like"/>
    <property type="match status" value="1"/>
</dbReference>
<evidence type="ECO:0000256" key="2">
    <source>
        <dbReference type="ARBA" id="ARBA00022448"/>
    </source>
</evidence>
<feature type="transmembrane region" description="Helical" evidence="9">
    <location>
        <begin position="6"/>
        <end position="27"/>
    </location>
</feature>
<reference evidence="13" key="2">
    <citation type="submission" date="2015-01" db="EMBL/GenBank/DDBJ databases">
        <title>Evolutionary Origins and Diversification of the Mycorrhizal Mutualists.</title>
        <authorList>
            <consortium name="DOE Joint Genome Institute"/>
            <consortium name="Mycorrhizal Genomics Consortium"/>
            <person name="Kohler A."/>
            <person name="Kuo A."/>
            <person name="Nagy L.G."/>
            <person name="Floudas D."/>
            <person name="Copeland A."/>
            <person name="Barry K.W."/>
            <person name="Cichocki N."/>
            <person name="Veneault-Fourrey C."/>
            <person name="LaButti K."/>
            <person name="Lindquist E.A."/>
            <person name="Lipzen A."/>
            <person name="Lundell T."/>
            <person name="Morin E."/>
            <person name="Murat C."/>
            <person name="Riley R."/>
            <person name="Ohm R."/>
            <person name="Sun H."/>
            <person name="Tunlid A."/>
            <person name="Henrissat B."/>
            <person name="Grigoriev I.V."/>
            <person name="Hibbett D.S."/>
            <person name="Martin F."/>
        </authorList>
    </citation>
    <scope>NUCLEOTIDE SEQUENCE [LARGE SCALE GENOMIC DNA]</scope>
    <source>
        <strain evidence="13">F 1598</strain>
    </source>
</reference>
<dbReference type="FunFam" id="3.40.50.300:FF:000997">
    <property type="entry name" value="Multidrug resistance-associated protein 1"/>
    <property type="match status" value="1"/>
</dbReference>
<dbReference type="Gene3D" id="3.40.50.300">
    <property type="entry name" value="P-loop containing nucleotide triphosphate hydrolases"/>
    <property type="match status" value="2"/>
</dbReference>
<evidence type="ECO:0000259" key="11">
    <source>
        <dbReference type="PROSITE" id="PS50929"/>
    </source>
</evidence>